<dbReference type="STRING" id="243231.GSU1154"/>
<dbReference type="EMBL" id="AE017180">
    <property type="protein sequence ID" value="AAR34530.1"/>
    <property type="molecule type" value="Genomic_DNA"/>
</dbReference>
<gene>
    <name evidence="4" type="ordered locus">GSU1154</name>
</gene>
<reference evidence="4 5" key="1">
    <citation type="journal article" date="2003" name="Science">
        <title>Genome of Geobacter sulfurreducens: metal reduction in subsurface environments.</title>
        <authorList>
            <person name="Methe B.A."/>
            <person name="Nelson K.E."/>
            <person name="Eisen J.A."/>
            <person name="Paulsen I.T."/>
            <person name="Nelson W."/>
            <person name="Heidelberg J.F."/>
            <person name="Wu D."/>
            <person name="Wu M."/>
            <person name="Ward N."/>
            <person name="Beanan M.J."/>
            <person name="Dodson R.J."/>
            <person name="Madupu R."/>
            <person name="Brinkac L.M."/>
            <person name="Daugherty S.C."/>
            <person name="DeBoy R.T."/>
            <person name="Durkin A.S."/>
            <person name="Gwinn M."/>
            <person name="Kolonay J.F."/>
            <person name="Sullivan S.A."/>
            <person name="Haft D.H."/>
            <person name="Selengut J."/>
            <person name="Davidsen T.M."/>
            <person name="Zafar N."/>
            <person name="White O."/>
            <person name="Tran B."/>
            <person name="Romero C."/>
            <person name="Forberger H.A."/>
            <person name="Weidman J."/>
            <person name="Khouri H."/>
            <person name="Feldblyum T.V."/>
            <person name="Utterback T.R."/>
            <person name="Van Aken S.E."/>
            <person name="Lovley D.R."/>
            <person name="Fraser C.M."/>
        </authorList>
    </citation>
    <scope>NUCLEOTIDE SEQUENCE [LARGE SCALE GENOMIC DNA]</scope>
    <source>
        <strain evidence="5">ATCC 51573 / DSM 12127 / PCA</strain>
    </source>
</reference>
<sequence length="4713" mass="475375">MNGKRAKRTLGAFTGKRSTFRKLVSLSAALTLSLPPQAFPAQIVPDGRTGTSLTIRDNVTDVTTSTVRGANAYNSFQTFDVYRGNVVNLHVPDSAVNLLNLVHGQASTIDGILNAYKDGRIGGNVFFANPYGFLVGASGSVNVGALSVMTPTTSFMESFFLAPGVPSESAAAMMLNGTVPINPDGLISIRGQINALGTIRLSGGSVVNSGTITSTGTYGTAADTGSLFRAMVNADGLESGNNIVARNGGIEIVAAQSVENYGSIYSKGQSLHLQAGTELIVADGETISTRKIEGDPSDAAVHLLTDNSSGNSGNLTLEAPTITLGSGARLLTHASGDYLAGNIELLAGQNITLNNGARLLAGHASDPAKGGDVLLKVSAINAIGASRTADAGIRAVNSVIRGRNVTLSSIADTSLIVHLLEQNPTLSLDEAQAYLNSELDDLVSDGPGGEYLAVTTSATAKTELYGTTIEGTGAVTIEAKAGARAGFKKNAVAEVIIDDLRDADQATVLAKSYIRGNKVSITSTADTSLTFNVLGSVLKLTDQSWLPDPVTGELQLLNDQLFDFSEIPLVSLSTATAHTTVGGATFISAGDTLTISSEGISAAKPTFSSPLLFSAAWGESTVEAKTLVNGTTELSAANKATVKATTDVEINVTADVNSTNKPVDAVFVHAKNTAVTTSLVGNDTTTTAGAVEVNAAATADISANALAKNAGGSGVGIAVAVNESTTTTTATLGGNVTADAGNVTVKATTDITKNNTGADAATLGNPNTISARITDFQAGIKRNVTKGIIDATGLLKPETSERITGFIFPGIKEGTFNLSGAVTYSKSVNTTTAAIAPDATVQAQGNIDVTARIDDRPNASVGSKATSTGTAIGGAAVIADFTNNASASIGTGASVDATGSLLVDAQTVVPYPWQIDWDSPVTILNHLQDGILDLLLTSYAINSAGGKSGMGLAAAVSVFNLENNANAWIDEGARINTVFDKDAMTLPNQIVTVHAKNDISTVNAVGLLSKKFLGTSGGKAAIGGSGNIIDIRENATATIRGDSVVKSESTIDVKAENVNHLVTVTEAGGSSDQVGVEGAVSINTITGGAVAAIDDDADVDAGGNISVEAKGTAKTISVAGGVVATKGQVGIGFAVSLNTIDTDASAYIGNYDPLQQDDVPALGQVSTDGSLTVKATSSNEIGAYSVTGALATNSTAQTEVPKDAQETKDGAGSVAGSSGSGKGTFGIAVSGDASVNDITSDTLAYISDGATVSQAGNATLSATNTLAVNALAGAVTISTQQEGNGLAGSYSQNTLGGTTAAYLDDASLTISGDLDMDAQVNGEINTISASVQGTKGKVGVAGSVSVNEITNTTQTYLTGSTVRGVEAVDLTARDDSIIKSIAGAVSYGGKAGIGLSFAWNSLDNLTQAYVDTSALTATGDITVSATTNNAIDTISAALGASTGDMAGEAAVSVNTLSNETHAWISGQNNGSGVESVGSISLAADDQSRIFAIAGGLAATSGKAAFGLSFAWSDVSNIVDAGIRTGADVESTSGNVEVAADSTTRVQAFAVGGSFASKVGIGGSVSVAEGTNSVTATIDGTSGVTADGNVLVTASDDVDIFSLAGNVAGAGSAAIAVANSTLVTHNLVEATLGAGATVSARGNGTAGRIYTGDKDASGNRTKEDVTGLAVSAASFENLQTIAAGGAGGGKVGIAGSATVTVLDEKTYATVGQGAHVNDADDGDAAQNVLIRASDRTGLLGVAGAVAFGGSGGVGAGADVGVITKDTEASIASSAQTPTTVKAKGNIVVTADSSEDITSVAASLSAGGSAGIAGSASVYDLGLNTAATIGNSAVVRADGSVAVSAHDGTEMDMIAGNGAFGGTAGVGASAAVQVITKTVIAAIGEQADVTGRGTGDGVVVADGGFAVSYGADSGDEGEIRAPTTNGSGSDSGALTGQRSAPPSTRTVNGVAVTATNQDDIESISATGSIAGTAAITLAGNVNAITTTTSATIGTGATVNQDTAAADAGQSVLVAAGNDYYHMGVAGSGSGAGAVGIGVGADVTVANLTTTADIGEGALVSAAKDVEVSALAGEEVLSISASLGVAGTVGVSGSVSVLSIDNTTSAGTGTDSMVDAGGNVRIAARDDTETDMIAGTVAIGIGGAGVGGAVGVTSVSKETTATVGSNATVNARGNDTGSMTAYTGDDSDTTGQIRGLSVEAASSEDIFSVAAAGAGGFYAGVSGAVTVQTVDSATRASIGTNASVNEGVTDGHDEQDVNVSARNSARTNVITGALGVGALGAAGGVDVGAIRNDTSASIADGAQIYANRDVEVNALAKTEIDSVVVSAAGGLGAIAGGVAVYSVGTGLEQEAKDQLKSDGGDFADVNSYADDQASDNSIGTLLTGSGDSRIRSIAADAQAKRSDVAVTDQLNNQTPRGTAAFIGGAAVEAGRHVDVSARRTVDADILAGAAAGGALGLGAGIGIVNVSGSTQAYILGSGRANAAGNILVSANTDATGTVDAYVGTGGIVAVNAALAIYNDTASTSAYLGDGGVIDRADQVDINATGLHTVTAHTFGVSAGAAAGGLSLAKARVGGTIDASVGEDTRIGQDSRNTGDTVGSLSVSAQTITNGTARSEAAAGGILSGQGSIATADIGPTVTAEIGNRTAARVDTDVAAMATATVTGTATANGASIGALGVGVSEATARTMPVVRATIGDETVITAGQDVTVSGTATTTATTHATASAGALIGIAGTTSTATGLPQVNTAIGSGSTIEADRAVSVTATTTNSASSDASGWIGGLAAFGSNTATAVTAVPLYDAQGRFISWFGSTTGALIGGNTAITTDSVNVAATSSNVALADSRAGAGGGIAGVTTRAETIQVNTTTAAIADSSDDNARKIHATNSIAITADALTTLNAFADSSTAGLVGVSGARTDNAATSVVEASVGTNNALEAGTDLAVLALNEIVKYSPQRPANLTSGAGGVFGGAAGQSSTSLSTFTTATLAGNTISGSDQTISAGGDLTVAAENAVLATDMAQLSAGGLIAVADVRSAITSDNTATATIGANANVHAGNDLNVLAKTNANVQTTTNTSTWGFAAGGDGTALNTVVADNDVVVGTNAALSADNDIDLFAGQGLSDLQNSLISRADARSWVSGAIPVSDVTGWAYLYDFNDILIDTGSNLKAGRDINLGAFSGLATVEGYAKAKKKSYLLFGIPITIYSNGSRRSWFFNHEGTDVSGPSVTVNGTLESGLNRHKTLVIGPDGTVVGGTLTSADYEQTTINLRDKVLDKKAKLDAKIAEIDPSGTYPNLPEGDKILYDALKTEVQILEQKLAEWEGKSNAELTVPLIAVKDLMTGSGDINITTTTLKGTGTLKVPGTDFMIRIDNNSLAHLELNDLEIPKSASGNVNLNGKAITSHSYGGETLQIVAGQNLGRRIEIFNNAYLDDFPGALTPSDIVLKGDIINYGGRVSIRNNSGSVAVGGNIIADDLDMVMQGGFVREWQPGLYQPGHLIAGNNIYISGEILDINDTIQSGIPYRYITIPEFDPETLGPDMVIPTIGDELSVAKWDPVNQRIVIYRVDFGGGKVELFGNIVSTTGTGALKVMDGYGEIVIENLSSRDVVINTLDVGPRVDGQIKIVDTGRKYTDNGIYVGDNNQLLTLITGNGDALNVSQGYQLWDAATRKFIYTELDSHKADSRSSSYAPHAGARVATFSDWTITEKDVAAAWDNWWTTRFTAGNFWLQFALMVDAGMKQAILDQFGKKADNPIGIEFLGNLDEGRISIFNSGAAGPSDIYLNGSIRNTVGNVSIRNDRGGIYSLNDTYLVTGRNIALTATEGSIGTLDQGIRTDTVGGSLRATAGGLINVEEVEGDLVIDTVTTTGDVRLVSAGSLRDGSGTSPSITGTNISLTATAGGIGTGDNALVVNADGILTAESLHSIYLTEKEGNAHINRIASREGDVVLTVDGGLEDYNFNEGLDDDTKDKLLTTWDDLKLTDDTKVQQSIDQYKEQKKSQYQAAHRLSDNGTPFDPSDDQYDATYDPSWQYTLTATEQSEFNEGVWTADELLNAKNLTTIPELGKTEVLIEEANVSGRNVTIVTGAGVGSVLADEVISADAISNGTVTPDQRIMVARAEKDDITIDNGNLIVQLKNDVDVRASQSVTIQSRDHVYLGAETDVNIDRVDAGNGDIRLKIVGGIINGRTDDEANLIGRDLILEASAGGVGSAARPLVTDLSLGGVLTARARDGIFIREAGGDISADSIISQNGAVELTVANGSAAIGQISAPGHVLLEVSGNIVNGRDDNGVNIIGDDLIIESSAGGAGTSANALVTDLSGNGVLTAWVRDDLFLEERNGDLTIDTIASTNGAVELSVAAGSAIVGGITAPRRIRMTASANIVNGRDDGRENLITDDLSLEAAGGSVGSAEKFIVSRLRPAGILTGLSQDSFFLEEQGGGLTVDSVVSQTGSVHLTVPDGSVDADHISAPGTVSIRANGPLLTVHRVDPTVLDVRNTFSGGTIVVGQADVAESVMARGDTVLLGEIHHTGSGTLHFDVDGGSKTMADMVRIGTDSNTAIDFDHLSSDTAVITADVDNLSLFDTRIGNRGDFSNSLYHVIVGNRDKRVRPCHLQLYATEPFSLTMTADKRFTTTAFAVNYDPHFVVNGFSTENSVVGTTEKMIWTGKRQNRLYYDPMEPGSRPWQRHMAPSGHDAVDIQPGAVGIDASDSLLEADTVKVLTGNTGANR</sequence>
<feature type="signal peptide" evidence="2">
    <location>
        <begin position="1"/>
        <end position="38"/>
    </location>
</feature>
<evidence type="ECO:0000259" key="3">
    <source>
        <dbReference type="SMART" id="SM00912"/>
    </source>
</evidence>
<evidence type="ECO:0000256" key="1">
    <source>
        <dbReference type="SAM" id="MobiDB-lite"/>
    </source>
</evidence>
<dbReference type="NCBIfam" id="TIGR01901">
    <property type="entry name" value="adhes_NPXG"/>
    <property type="match status" value="1"/>
</dbReference>
<reference evidence="4 5" key="2">
    <citation type="journal article" date="2012" name="BMC Genomics">
        <title>Comparative genomic analysis of Geobacter sulfurreducens KN400, a strain with enhanced capacity for extracellular electron transfer and electricity production.</title>
        <authorList>
            <person name="Butler J.E."/>
            <person name="Young N.D."/>
            <person name="Aklujkar M."/>
            <person name="Lovley D.R."/>
        </authorList>
    </citation>
    <scope>NUCLEOTIDE SEQUENCE [LARGE SCALE GENOMIC DNA]</scope>
    <source>
        <strain evidence="5">ATCC 51573 / DSM 12127 / PCA</strain>
    </source>
</reference>
<dbReference type="InterPro" id="IPR011050">
    <property type="entry name" value="Pectin_lyase_fold/virulence"/>
</dbReference>
<dbReference type="Gene3D" id="2.160.20.10">
    <property type="entry name" value="Single-stranded right-handed beta-helix, Pectin lyase-like"/>
    <property type="match status" value="1"/>
</dbReference>
<dbReference type="NCBIfam" id="NF012204">
    <property type="entry name" value="adhes_FxxPxG"/>
    <property type="match status" value="1"/>
</dbReference>
<feature type="region of interest" description="Disordered" evidence="1">
    <location>
        <begin position="1195"/>
        <end position="1219"/>
    </location>
</feature>
<evidence type="ECO:0000313" key="4">
    <source>
        <dbReference type="EMBL" id="AAR34530.1"/>
    </source>
</evidence>
<feature type="compositionally biased region" description="Polar residues" evidence="1">
    <location>
        <begin position="1920"/>
        <end position="1943"/>
    </location>
</feature>
<evidence type="ECO:0000313" key="5">
    <source>
        <dbReference type="Proteomes" id="UP000000577"/>
    </source>
</evidence>
<dbReference type="OrthoDB" id="218680at2"/>
<organism evidence="4 5">
    <name type="scientific">Geobacter sulfurreducens (strain ATCC 51573 / DSM 12127 / PCA)</name>
    <dbReference type="NCBI Taxonomy" id="243231"/>
    <lineage>
        <taxon>Bacteria</taxon>
        <taxon>Pseudomonadati</taxon>
        <taxon>Thermodesulfobacteriota</taxon>
        <taxon>Desulfuromonadia</taxon>
        <taxon>Geobacterales</taxon>
        <taxon>Geobacteraceae</taxon>
        <taxon>Geobacter</taxon>
    </lineage>
</organism>
<dbReference type="InterPro" id="IPR012334">
    <property type="entry name" value="Pectin_lyas_fold"/>
</dbReference>
<feature type="chain" id="PRO_5004284979" evidence="2">
    <location>
        <begin position="39"/>
        <end position="4713"/>
    </location>
</feature>
<dbReference type="NCBIfam" id="NF012206">
    <property type="entry name" value="LktA_tand_53"/>
    <property type="match status" value="12"/>
</dbReference>
<dbReference type="InParanoid" id="Q74E10"/>
<feature type="compositionally biased region" description="Basic and acidic residues" evidence="1">
    <location>
        <begin position="1200"/>
        <end position="1209"/>
    </location>
</feature>
<dbReference type="eggNOG" id="COG3210">
    <property type="taxonomic scope" value="Bacteria"/>
</dbReference>
<dbReference type="SUPFAM" id="SSF51126">
    <property type="entry name" value="Pectin lyase-like"/>
    <property type="match status" value="1"/>
</dbReference>
<name>Q74E10_GEOSL</name>
<proteinExistence type="predicted"/>
<dbReference type="InterPro" id="IPR008638">
    <property type="entry name" value="FhaB/CdiA-like_TPS"/>
</dbReference>
<dbReference type="EnsemblBacteria" id="AAR34530">
    <property type="protein sequence ID" value="AAR34530"/>
    <property type="gene ID" value="GSU1154"/>
</dbReference>
<protein>
    <submittedName>
        <fullName evidence="4">Surface repeat protein, putative</fullName>
    </submittedName>
</protein>
<dbReference type="SMART" id="SM00912">
    <property type="entry name" value="Haemagg_act"/>
    <property type="match status" value="1"/>
</dbReference>
<dbReference type="KEGG" id="gsu:GSU1154"/>
<dbReference type="RefSeq" id="WP_010941815.1">
    <property type="nucleotide sequence ID" value="NC_002939.5"/>
</dbReference>
<dbReference type="InterPro" id="IPR047881">
    <property type="entry name" value="LktA_repeat"/>
</dbReference>
<evidence type="ECO:0000256" key="2">
    <source>
        <dbReference type="SAM" id="SignalP"/>
    </source>
</evidence>
<keyword evidence="2" id="KW-0732">Signal</keyword>
<accession>Q74E10</accession>
<feature type="region of interest" description="Disordered" evidence="1">
    <location>
        <begin position="1909"/>
        <end position="1943"/>
    </location>
</feature>
<dbReference type="Proteomes" id="UP000000577">
    <property type="component" value="Chromosome"/>
</dbReference>
<dbReference type="PATRIC" id="fig|243231.5.peg.1150"/>
<feature type="domain" description="Filamentous haemagglutinin FhaB/tRNA nuclease CdiA-like TPS" evidence="3">
    <location>
        <begin position="36"/>
        <end position="158"/>
    </location>
</feature>
<dbReference type="HOGENOM" id="CLU_223088_0_0_7"/>
<keyword evidence="5" id="KW-1185">Reference proteome</keyword>